<sequence length="383" mass="41614">MTGASLSSAVTWDRDLPLRYVLGHEEWDGEQVVWARCVDVEGLFVDREPVRERLVLEGCEPYGRLRLAAERCARGPVPLGELTVLVQDEADDSVGDWWTLDQAVVVGAADGDVVVEAVVTEEPRDPARPVKPEVLVFNGVSGDVIGRARGVAGLDRVRRRPQAPPLRLLGCEPWEPLLRRMRRERNGGDGGLLLRALDRSGRTLYVEEAVSVEVTECRPSTLGGALVDVTLLYGAPDPRPSAARAARDAWFEGPPRERNAWAGLSTEGRREWLRYTEPRPGPDAAGAVCELDGRFVTDVPGLECALGEAVAGPGRGYFQCWAALRGCQCGGEAPPEPFTLVWHDADVAREALAGVSVDSAGELGYVESVVKLLRRVGVTVELR</sequence>
<dbReference type="OrthoDB" id="8859549at2"/>
<evidence type="ECO:0000313" key="1">
    <source>
        <dbReference type="EMBL" id="KUH38068.1"/>
    </source>
</evidence>
<accession>A0A100Y5L3</accession>
<dbReference type="Proteomes" id="UP000054011">
    <property type="component" value="Unassembled WGS sequence"/>
</dbReference>
<evidence type="ECO:0008006" key="3">
    <source>
        <dbReference type="Google" id="ProtNLM"/>
    </source>
</evidence>
<name>A0A100Y5L3_9ACTN</name>
<keyword evidence="2" id="KW-1185">Reference proteome</keyword>
<protein>
    <recommendedName>
        <fullName evidence="3">Barstar (barnase inhibitor) domain-containing protein</fullName>
    </recommendedName>
</protein>
<gene>
    <name evidence="1" type="ORF">ATE80_14490</name>
</gene>
<evidence type="ECO:0000313" key="2">
    <source>
        <dbReference type="Proteomes" id="UP000054011"/>
    </source>
</evidence>
<dbReference type="EMBL" id="LNSV01000032">
    <property type="protein sequence ID" value="KUH38068.1"/>
    <property type="molecule type" value="Genomic_DNA"/>
</dbReference>
<comment type="caution">
    <text evidence="1">The sequence shown here is derived from an EMBL/GenBank/DDBJ whole genome shotgun (WGS) entry which is preliminary data.</text>
</comment>
<organism evidence="1 2">
    <name type="scientific">Streptomyces kanasensis</name>
    <dbReference type="NCBI Taxonomy" id="936756"/>
    <lineage>
        <taxon>Bacteria</taxon>
        <taxon>Bacillati</taxon>
        <taxon>Actinomycetota</taxon>
        <taxon>Actinomycetes</taxon>
        <taxon>Kitasatosporales</taxon>
        <taxon>Streptomycetaceae</taxon>
        <taxon>Streptomyces</taxon>
    </lineage>
</organism>
<proteinExistence type="predicted"/>
<reference evidence="1 2" key="1">
    <citation type="submission" date="2015-11" db="EMBL/GenBank/DDBJ databases">
        <title>Genome-wide analysis reveals the secondary metabolome in Streptomyces kanasensis ZX01.</title>
        <authorList>
            <person name="Zhang G."/>
            <person name="Han L."/>
            <person name="Feng J."/>
            <person name="Zhang X."/>
        </authorList>
    </citation>
    <scope>NUCLEOTIDE SEQUENCE [LARGE SCALE GENOMIC DNA]</scope>
    <source>
        <strain evidence="1 2">ZX01</strain>
    </source>
</reference>
<dbReference type="AlphaFoldDB" id="A0A100Y5L3"/>